<name>X1LCL6_9ZZZZ</name>
<dbReference type="Pfam" id="PF00072">
    <property type="entry name" value="Response_reg"/>
    <property type="match status" value="1"/>
</dbReference>
<reference evidence="3" key="1">
    <citation type="journal article" date="2014" name="Front. Microbiol.">
        <title>High frequency of phylogenetically diverse reductive dehalogenase-homologous genes in deep subseafloor sedimentary metagenomes.</title>
        <authorList>
            <person name="Kawai M."/>
            <person name="Futagami T."/>
            <person name="Toyoda A."/>
            <person name="Takaki Y."/>
            <person name="Nishi S."/>
            <person name="Hori S."/>
            <person name="Arai W."/>
            <person name="Tsubouchi T."/>
            <person name="Morono Y."/>
            <person name="Uchiyama I."/>
            <person name="Ito T."/>
            <person name="Fujiyama A."/>
            <person name="Inagaki F."/>
            <person name="Takami H."/>
        </authorList>
    </citation>
    <scope>NUCLEOTIDE SEQUENCE</scope>
    <source>
        <strain evidence="3">Expedition CK06-06</strain>
    </source>
</reference>
<dbReference type="Gene3D" id="3.40.50.2300">
    <property type="match status" value="1"/>
</dbReference>
<accession>X1LCL6</accession>
<feature type="non-terminal residue" evidence="3">
    <location>
        <position position="1"/>
    </location>
</feature>
<dbReference type="PROSITE" id="PS50110">
    <property type="entry name" value="RESPONSE_REGULATORY"/>
    <property type="match status" value="1"/>
</dbReference>
<dbReference type="InterPro" id="IPR001789">
    <property type="entry name" value="Sig_transdc_resp-reg_receiver"/>
</dbReference>
<dbReference type="GO" id="GO:0000160">
    <property type="term" value="P:phosphorelay signal transduction system"/>
    <property type="evidence" value="ECO:0007669"/>
    <property type="project" value="InterPro"/>
</dbReference>
<comment type="caution">
    <text evidence="3">The sequence shown here is derived from an EMBL/GenBank/DDBJ whole genome shotgun (WGS) entry which is preliminary data.</text>
</comment>
<keyword evidence="1" id="KW-0597">Phosphoprotein</keyword>
<dbReference type="PANTHER" id="PTHR44591">
    <property type="entry name" value="STRESS RESPONSE REGULATOR PROTEIN 1"/>
    <property type="match status" value="1"/>
</dbReference>
<sequence>QACRRVFSRQGFQVEECTDARQGLDRATQGDYVGILLDIKMPEMDGIQFLEELRKQKPDVPVMIMTGDNVNPYVGWKPA</sequence>
<dbReference type="PANTHER" id="PTHR44591:SF3">
    <property type="entry name" value="RESPONSE REGULATORY DOMAIN-CONTAINING PROTEIN"/>
    <property type="match status" value="1"/>
</dbReference>
<organism evidence="3">
    <name type="scientific">marine sediment metagenome</name>
    <dbReference type="NCBI Taxonomy" id="412755"/>
    <lineage>
        <taxon>unclassified sequences</taxon>
        <taxon>metagenomes</taxon>
        <taxon>ecological metagenomes</taxon>
    </lineage>
</organism>
<dbReference type="AlphaFoldDB" id="X1LCL6"/>
<protein>
    <recommendedName>
        <fullName evidence="2">Response regulatory domain-containing protein</fullName>
    </recommendedName>
</protein>
<evidence type="ECO:0000313" key="3">
    <source>
        <dbReference type="EMBL" id="GAI03581.1"/>
    </source>
</evidence>
<evidence type="ECO:0000259" key="2">
    <source>
        <dbReference type="PROSITE" id="PS50110"/>
    </source>
</evidence>
<dbReference type="CDD" id="cd00156">
    <property type="entry name" value="REC"/>
    <property type="match status" value="1"/>
</dbReference>
<proteinExistence type="predicted"/>
<gene>
    <name evidence="3" type="ORF">S06H3_16913</name>
</gene>
<evidence type="ECO:0000256" key="1">
    <source>
        <dbReference type="ARBA" id="ARBA00022553"/>
    </source>
</evidence>
<dbReference type="SUPFAM" id="SSF52172">
    <property type="entry name" value="CheY-like"/>
    <property type="match status" value="1"/>
</dbReference>
<feature type="domain" description="Response regulatory" evidence="2">
    <location>
        <begin position="1"/>
        <end position="79"/>
    </location>
</feature>
<dbReference type="InterPro" id="IPR050595">
    <property type="entry name" value="Bact_response_regulator"/>
</dbReference>
<dbReference type="EMBL" id="BARV01008409">
    <property type="protein sequence ID" value="GAI03581.1"/>
    <property type="molecule type" value="Genomic_DNA"/>
</dbReference>
<dbReference type="InterPro" id="IPR011006">
    <property type="entry name" value="CheY-like_superfamily"/>
</dbReference>